<proteinExistence type="predicted"/>
<evidence type="ECO:0000256" key="1">
    <source>
        <dbReference type="ARBA" id="ARBA00022679"/>
    </source>
</evidence>
<dbReference type="Gene3D" id="3.40.630.30">
    <property type="match status" value="1"/>
</dbReference>
<dbReference type="OrthoDB" id="572496at2"/>
<feature type="region of interest" description="Disordered" evidence="3">
    <location>
        <begin position="1"/>
        <end position="20"/>
    </location>
</feature>
<comment type="caution">
    <text evidence="5">The sequence shown here is derived from an EMBL/GenBank/DDBJ whole genome shotgun (WGS) entry which is preliminary data.</text>
</comment>
<feature type="domain" description="N-acetyltransferase" evidence="4">
    <location>
        <begin position="13"/>
        <end position="168"/>
    </location>
</feature>
<dbReference type="PANTHER" id="PTHR43877">
    <property type="entry name" value="AMINOALKYLPHOSPHONATE N-ACETYLTRANSFERASE-RELATED-RELATED"/>
    <property type="match status" value="1"/>
</dbReference>
<keyword evidence="6" id="KW-1185">Reference proteome</keyword>
<dbReference type="SUPFAM" id="SSF55729">
    <property type="entry name" value="Acyl-CoA N-acyltransferases (Nat)"/>
    <property type="match status" value="1"/>
</dbReference>
<dbReference type="PROSITE" id="PS51186">
    <property type="entry name" value="GNAT"/>
    <property type="match status" value="1"/>
</dbReference>
<dbReference type="AlphaFoldDB" id="K9GQQ7"/>
<dbReference type="eggNOG" id="COG0454">
    <property type="taxonomic scope" value="Bacteria"/>
</dbReference>
<dbReference type="InterPro" id="IPR000182">
    <property type="entry name" value="GNAT_dom"/>
</dbReference>
<evidence type="ECO:0000313" key="5">
    <source>
        <dbReference type="EMBL" id="EKV27502.1"/>
    </source>
</evidence>
<evidence type="ECO:0000256" key="2">
    <source>
        <dbReference type="ARBA" id="ARBA00023315"/>
    </source>
</evidence>
<dbReference type="InterPro" id="IPR050832">
    <property type="entry name" value="Bact_Acetyltransf"/>
</dbReference>
<gene>
    <name evidence="5" type="ORF">C882_1348</name>
</gene>
<organism evidence="5 6">
    <name type="scientific">Caenispirillum salinarum AK4</name>
    <dbReference type="NCBI Taxonomy" id="1238182"/>
    <lineage>
        <taxon>Bacteria</taxon>
        <taxon>Pseudomonadati</taxon>
        <taxon>Pseudomonadota</taxon>
        <taxon>Alphaproteobacteria</taxon>
        <taxon>Rhodospirillales</taxon>
        <taxon>Novispirillaceae</taxon>
        <taxon>Caenispirillum</taxon>
    </lineage>
</organism>
<dbReference type="STRING" id="1238182.C882_1348"/>
<evidence type="ECO:0000259" key="4">
    <source>
        <dbReference type="PROSITE" id="PS51186"/>
    </source>
</evidence>
<keyword evidence="1 5" id="KW-0808">Transferase</keyword>
<accession>K9GQQ7</accession>
<dbReference type="Pfam" id="PF00583">
    <property type="entry name" value="Acetyltransf_1"/>
    <property type="match status" value="1"/>
</dbReference>
<protein>
    <submittedName>
        <fullName evidence="5">GCN5-related N-acetyltransferase</fullName>
    </submittedName>
</protein>
<keyword evidence="2" id="KW-0012">Acyltransferase</keyword>
<dbReference type="CDD" id="cd04301">
    <property type="entry name" value="NAT_SF"/>
    <property type="match status" value="1"/>
</dbReference>
<reference evidence="5 6" key="1">
    <citation type="journal article" date="2013" name="Genome Announc.">
        <title>Draft Genome Sequence of an Alphaproteobacterium, Caenispirillum salinarum AK4(T), Isolated from a Solar Saltern.</title>
        <authorList>
            <person name="Khatri I."/>
            <person name="Singh A."/>
            <person name="Korpole S."/>
            <person name="Pinnaka A.K."/>
            <person name="Subramanian S."/>
        </authorList>
    </citation>
    <scope>NUCLEOTIDE SEQUENCE [LARGE SCALE GENOMIC DNA]</scope>
    <source>
        <strain evidence="5 6">AK4</strain>
    </source>
</reference>
<dbReference type="Proteomes" id="UP000009881">
    <property type="component" value="Unassembled WGS sequence"/>
</dbReference>
<evidence type="ECO:0000256" key="3">
    <source>
        <dbReference type="SAM" id="MobiDB-lite"/>
    </source>
</evidence>
<name>K9GQQ7_9PROT</name>
<dbReference type="InterPro" id="IPR016181">
    <property type="entry name" value="Acyl_CoA_acyltransferase"/>
</dbReference>
<evidence type="ECO:0000313" key="6">
    <source>
        <dbReference type="Proteomes" id="UP000009881"/>
    </source>
</evidence>
<dbReference type="RefSeq" id="WP_009542004.1">
    <property type="nucleotide sequence ID" value="NZ_ANHY01000019.1"/>
</dbReference>
<dbReference type="GO" id="GO:0016747">
    <property type="term" value="F:acyltransferase activity, transferring groups other than amino-acyl groups"/>
    <property type="evidence" value="ECO:0007669"/>
    <property type="project" value="InterPro"/>
</dbReference>
<dbReference type="EMBL" id="ANHY01000019">
    <property type="protein sequence ID" value="EKV27502.1"/>
    <property type="molecule type" value="Genomic_DNA"/>
</dbReference>
<sequence>MQSLAAPADSPLPPIQPADPLEADLCPDIERAASALYAKTDHGWLVGQAAPAEVYVRAAEQGNLLVARAAADPPARRPVAFVLVRPVGPDVLYVAELAVLPAFQGRRLGARLLDAAEDVARARGGRWLLLRTFRAVPWNAPYYRRLGFGDPPPGLSEEALGEMSRIAGKEATHGLSDDTRLFMARAVRGR</sequence>